<evidence type="ECO:0000313" key="2">
    <source>
        <dbReference type="Proteomes" id="UP000004892"/>
    </source>
</evidence>
<accession>H1DJT4</accession>
<dbReference type="Proteomes" id="UP000004892">
    <property type="component" value="Unassembled WGS sequence"/>
</dbReference>
<dbReference type="RefSeq" id="WP_009137665.1">
    <property type="nucleotide sequence ID" value="NZ_JH594597.1"/>
</dbReference>
<gene>
    <name evidence="1" type="ORF">HMPREF9449_02520</name>
</gene>
<protein>
    <recommendedName>
        <fullName evidence="3">DUF4842 domain-containing protein</fullName>
    </recommendedName>
</protein>
<dbReference type="PATRIC" id="fig|742817.3.peg.2699"/>
<dbReference type="eggNOG" id="COG3391">
    <property type="taxonomic scope" value="Bacteria"/>
</dbReference>
<organism evidence="1 2">
    <name type="scientific">Odoribacter laneus YIT 12061</name>
    <dbReference type="NCBI Taxonomy" id="742817"/>
    <lineage>
        <taxon>Bacteria</taxon>
        <taxon>Pseudomonadati</taxon>
        <taxon>Bacteroidota</taxon>
        <taxon>Bacteroidia</taxon>
        <taxon>Bacteroidales</taxon>
        <taxon>Odoribacteraceae</taxon>
        <taxon>Odoribacter</taxon>
    </lineage>
</organism>
<evidence type="ECO:0000313" key="1">
    <source>
        <dbReference type="EMBL" id="EHP45934.1"/>
    </source>
</evidence>
<dbReference type="AlphaFoldDB" id="H1DJT4"/>
<dbReference type="PROSITE" id="PS51257">
    <property type="entry name" value="PROKAR_LIPOPROTEIN"/>
    <property type="match status" value="1"/>
</dbReference>
<reference evidence="1 2" key="1">
    <citation type="submission" date="2012-01" db="EMBL/GenBank/DDBJ databases">
        <title>The Genome Sequence of Odoribacter laneus YIT 12061.</title>
        <authorList>
            <consortium name="The Broad Institute Genome Sequencing Platform"/>
            <person name="Earl A."/>
            <person name="Ward D."/>
            <person name="Feldgarden M."/>
            <person name="Gevers D."/>
            <person name="Morotomi M."/>
            <person name="Young S.K."/>
            <person name="Zeng Q."/>
            <person name="Gargeya S."/>
            <person name="Fitzgerald M."/>
            <person name="Haas B."/>
            <person name="Abouelleil A."/>
            <person name="Alvarado L."/>
            <person name="Arachchi H.M."/>
            <person name="Berlin A."/>
            <person name="Chapman S.B."/>
            <person name="Gearin G."/>
            <person name="Goldberg J."/>
            <person name="Griggs A."/>
            <person name="Gujja S."/>
            <person name="Hansen M."/>
            <person name="Heiman D."/>
            <person name="Howarth C."/>
            <person name="Larimer J."/>
            <person name="Lui A."/>
            <person name="MacDonald P.J.P."/>
            <person name="McCowen C."/>
            <person name="Montmayeur A."/>
            <person name="Murphy C."/>
            <person name="Neiman D."/>
            <person name="Pearson M."/>
            <person name="Priest M."/>
            <person name="Roberts A."/>
            <person name="Saif S."/>
            <person name="Shea T."/>
            <person name="Sisk P."/>
            <person name="Stolte C."/>
            <person name="Sykes S."/>
            <person name="Wortman J."/>
            <person name="Nusbaum C."/>
            <person name="Birren B."/>
        </authorList>
    </citation>
    <scope>NUCLEOTIDE SEQUENCE [LARGE SCALE GENOMIC DNA]</scope>
    <source>
        <strain evidence="1 2">YIT 12061</strain>
    </source>
</reference>
<dbReference type="NCBIfam" id="TIGR04456">
    <property type="entry name" value="LruC_dom"/>
    <property type="match status" value="1"/>
</dbReference>
<keyword evidence="2" id="KW-1185">Reference proteome</keyword>
<dbReference type="InterPro" id="IPR031025">
    <property type="entry name" value="LruC_dom"/>
</dbReference>
<sequence>MKSFLIVLCLFILGACVDNKNLYSDENLQEYVNSFSNRKEIKVNITSPQDGQVYAVYYQYPYEEGSLVKQPALMGKTPINTSLQVPKDVEELYILGNGKMYESSVKDILINATSRSSASQSIDENVLAAINSSYFPEATNNVRGENLFKCTDLVIAETGSTGNFKEADVWMTFIGDGGSRQGGLYGKIWFYTYNSDKQNSLEKEDCSFFGLVDGQIQAIPYSDIEKKNHYIFYTKEELSSGGISSYKKYKLGTFEKGMSIGFVYYGNSKIQFTTPHLNEKVNNFTLKYLDGKGSFKIENQYIANGFIRHIQEGTFEGNILGMENRSITEAKYDGDYNDMLCLLESNPLAINPSEPIDPPVIDEYKTTTGLYLFEDNYPTQGDFDFNDAVIEYKIIDYYKTSNKAKQVIAKLLAKGALYENEFGFKVGNSYSPFLKGLKGYENVRPEQQYTDLEQSASYTLYGDIKPYLYNGTNYIFDTNYNTGVYPYVLEIPISDPEDANWKFLWCSEGNSIDACYYFLQNANGGPRTSDWYKTPKNATKTFQR</sequence>
<evidence type="ECO:0008006" key="3">
    <source>
        <dbReference type="Google" id="ProtNLM"/>
    </source>
</evidence>
<dbReference type="HOGENOM" id="CLU_468376_0_0_10"/>
<dbReference type="GeneID" id="98070057"/>
<name>H1DJT4_9BACT</name>
<comment type="caution">
    <text evidence="1">The sequence shown here is derived from an EMBL/GenBank/DDBJ whole genome shotgun (WGS) entry which is preliminary data.</text>
</comment>
<dbReference type="EMBL" id="ADMC01000027">
    <property type="protein sequence ID" value="EHP45934.1"/>
    <property type="molecule type" value="Genomic_DNA"/>
</dbReference>
<proteinExistence type="predicted"/>